<dbReference type="Proteomes" id="UP000266673">
    <property type="component" value="Unassembled WGS sequence"/>
</dbReference>
<keyword evidence="2" id="KW-0547">Nucleotide-binding</keyword>
<organism evidence="6 7">
    <name type="scientific">Gigaspora rosea</name>
    <dbReference type="NCBI Taxonomy" id="44941"/>
    <lineage>
        <taxon>Eukaryota</taxon>
        <taxon>Fungi</taxon>
        <taxon>Fungi incertae sedis</taxon>
        <taxon>Mucoromycota</taxon>
        <taxon>Glomeromycotina</taxon>
        <taxon>Glomeromycetes</taxon>
        <taxon>Diversisporales</taxon>
        <taxon>Gigasporaceae</taxon>
        <taxon>Gigaspora</taxon>
    </lineage>
</organism>
<reference evidence="6 7" key="1">
    <citation type="submission" date="2018-06" db="EMBL/GenBank/DDBJ databases">
        <title>Comparative genomics reveals the genomic features of Rhizophagus irregularis, R. cerebriforme, R. diaphanum and Gigaspora rosea, and their symbiotic lifestyle signature.</title>
        <authorList>
            <person name="Morin E."/>
            <person name="San Clemente H."/>
            <person name="Chen E.C.H."/>
            <person name="De La Providencia I."/>
            <person name="Hainaut M."/>
            <person name="Kuo A."/>
            <person name="Kohler A."/>
            <person name="Murat C."/>
            <person name="Tang N."/>
            <person name="Roy S."/>
            <person name="Loubradou J."/>
            <person name="Henrissat B."/>
            <person name="Grigoriev I.V."/>
            <person name="Corradi N."/>
            <person name="Roux C."/>
            <person name="Martin F.M."/>
        </authorList>
    </citation>
    <scope>NUCLEOTIDE SEQUENCE [LARGE SCALE GENOMIC DNA]</scope>
    <source>
        <strain evidence="6 7">DAOM 194757</strain>
    </source>
</reference>
<dbReference type="PANTHER" id="PTHR44329:SF288">
    <property type="entry name" value="MITOGEN-ACTIVATED PROTEIN KINASE KINASE KINASE 20"/>
    <property type="match status" value="1"/>
</dbReference>
<gene>
    <name evidence="6" type="ORF">C2G38_2159141</name>
</gene>
<dbReference type="PANTHER" id="PTHR44329">
    <property type="entry name" value="SERINE/THREONINE-PROTEIN KINASE TNNI3K-RELATED"/>
    <property type="match status" value="1"/>
</dbReference>
<dbReference type="GO" id="GO:0004674">
    <property type="term" value="F:protein serine/threonine kinase activity"/>
    <property type="evidence" value="ECO:0007669"/>
    <property type="project" value="TreeGrafter"/>
</dbReference>
<dbReference type="PROSITE" id="PS50011">
    <property type="entry name" value="PROTEIN_KINASE_DOM"/>
    <property type="match status" value="1"/>
</dbReference>
<dbReference type="Pfam" id="PF07714">
    <property type="entry name" value="PK_Tyr_Ser-Thr"/>
    <property type="match status" value="1"/>
</dbReference>
<protein>
    <submittedName>
        <fullName evidence="6">Kinase-like domain-containing protein</fullName>
    </submittedName>
</protein>
<dbReference type="AlphaFoldDB" id="A0A397W191"/>
<keyword evidence="4" id="KW-0067">ATP-binding</keyword>
<comment type="caution">
    <text evidence="6">The sequence shown here is derived from an EMBL/GenBank/DDBJ whole genome shotgun (WGS) entry which is preliminary data.</text>
</comment>
<keyword evidence="7" id="KW-1185">Reference proteome</keyword>
<dbReference type="InterPro" id="IPR000719">
    <property type="entry name" value="Prot_kinase_dom"/>
</dbReference>
<accession>A0A397W191</accession>
<name>A0A397W191_9GLOM</name>
<evidence type="ECO:0000256" key="1">
    <source>
        <dbReference type="ARBA" id="ARBA00022679"/>
    </source>
</evidence>
<dbReference type="GO" id="GO:0005524">
    <property type="term" value="F:ATP binding"/>
    <property type="evidence" value="ECO:0007669"/>
    <property type="project" value="UniProtKB-KW"/>
</dbReference>
<dbReference type="SUPFAM" id="SSF56112">
    <property type="entry name" value="Protein kinase-like (PK-like)"/>
    <property type="match status" value="1"/>
</dbReference>
<feature type="domain" description="Protein kinase" evidence="5">
    <location>
        <begin position="29"/>
        <end position="282"/>
    </location>
</feature>
<evidence type="ECO:0000256" key="3">
    <source>
        <dbReference type="ARBA" id="ARBA00022777"/>
    </source>
</evidence>
<dbReference type="PRINTS" id="PR00109">
    <property type="entry name" value="TYRKINASE"/>
</dbReference>
<evidence type="ECO:0000256" key="4">
    <source>
        <dbReference type="ARBA" id="ARBA00022840"/>
    </source>
</evidence>
<dbReference type="EMBL" id="QKWP01000081">
    <property type="protein sequence ID" value="RIB27968.1"/>
    <property type="molecule type" value="Genomic_DNA"/>
</dbReference>
<evidence type="ECO:0000313" key="7">
    <source>
        <dbReference type="Proteomes" id="UP000266673"/>
    </source>
</evidence>
<keyword evidence="3 6" id="KW-0418">Kinase</keyword>
<dbReference type="OrthoDB" id="2410598at2759"/>
<dbReference type="InterPro" id="IPR051681">
    <property type="entry name" value="Ser/Thr_Kinases-Pseudokinases"/>
</dbReference>
<dbReference type="Gene3D" id="1.10.510.10">
    <property type="entry name" value="Transferase(Phosphotransferase) domain 1"/>
    <property type="match status" value="1"/>
</dbReference>
<evidence type="ECO:0000256" key="2">
    <source>
        <dbReference type="ARBA" id="ARBA00022741"/>
    </source>
</evidence>
<evidence type="ECO:0000313" key="6">
    <source>
        <dbReference type="EMBL" id="RIB27968.1"/>
    </source>
</evidence>
<proteinExistence type="predicted"/>
<keyword evidence="1" id="KW-0808">Transferase</keyword>
<dbReference type="InterPro" id="IPR011009">
    <property type="entry name" value="Kinase-like_dom_sf"/>
</dbReference>
<dbReference type="InterPro" id="IPR001245">
    <property type="entry name" value="Ser-Thr/Tyr_kinase_cat_dom"/>
</dbReference>
<evidence type="ECO:0000259" key="5">
    <source>
        <dbReference type="PROSITE" id="PS50011"/>
    </source>
</evidence>
<sequence>MKNKSDSDSIKLIKQFQKDNIYIINYSEVKETKLIKISYYGVTRKGYWREQLIIMKHISNDLKNQGNEALREFVQRLSKINHPNILKFLGASTDSKTKSQFLVLEYAGKGNLHDYLSENKNLKWSQKIKISKDIACGLEYLHNIEMVHRNLNTKTIFINNEKVQILNPVFLELNTDTSLQEGILEFTDPELLNDPNSQFKKSSDIYSLGMIMWLISCGNPQCENYTNKTTLSLGSNDIHENPINDTPQAYLDLSLKCWKLNSKERPSAQDVYTQLTKLEATLQDSQNIDEQNSNVQDTTITITQNELPVNTLLVNEDSSNNSQKAPLSGKRNLKNILCKFLFCYSDDYLK</sequence>
<dbReference type="STRING" id="44941.A0A397W191"/>